<accession>T2SE71</accession>
<organism evidence="1 2">
    <name type="scientific">Helicobacter pylori SouthAfrica50</name>
    <dbReference type="NCBI Taxonomy" id="1352357"/>
    <lineage>
        <taxon>Bacteria</taxon>
        <taxon>Pseudomonadati</taxon>
        <taxon>Campylobacterota</taxon>
        <taxon>Epsilonproteobacteria</taxon>
        <taxon>Campylobacterales</taxon>
        <taxon>Helicobacteraceae</taxon>
        <taxon>Helicobacter</taxon>
    </lineage>
</organism>
<dbReference type="EMBL" id="AVNI01000001">
    <property type="protein sequence ID" value="EQD89794.1"/>
    <property type="molecule type" value="Genomic_DNA"/>
</dbReference>
<comment type="caution">
    <text evidence="1">The sequence shown here is derived from an EMBL/GenBank/DDBJ whole genome shotgun (WGS) entry which is preliminary data.</text>
</comment>
<dbReference type="Gene3D" id="3.40.50.300">
    <property type="entry name" value="P-loop containing nucleotide triphosphate hydrolases"/>
    <property type="match status" value="1"/>
</dbReference>
<dbReference type="Proteomes" id="UP000015816">
    <property type="component" value="Unassembled WGS sequence"/>
</dbReference>
<dbReference type="InterPro" id="IPR027417">
    <property type="entry name" value="P-loop_NTPase"/>
</dbReference>
<protein>
    <recommendedName>
        <fullName evidence="3">Type III restriction enzyme, res subunit</fullName>
    </recommendedName>
</protein>
<evidence type="ECO:0000313" key="2">
    <source>
        <dbReference type="Proteomes" id="UP000015816"/>
    </source>
</evidence>
<reference evidence="1 2" key="1">
    <citation type="journal article" date="2013" name="Genome Announc.">
        <title>Genome Sequences of Three hpAfrica2 Strains of Helicobacter pylori.</title>
        <authorList>
            <person name="Duncan S.S."/>
            <person name="Bertoli M.T."/>
            <person name="Kersulyte D."/>
            <person name="Valk P.L."/>
            <person name="Tamma S."/>
            <person name="Segal I."/>
            <person name="McClain M.S."/>
            <person name="Cover T.L."/>
            <person name="Berg D.E."/>
        </authorList>
    </citation>
    <scope>NUCLEOTIDE SEQUENCE [LARGE SCALE GENOMIC DNA]</scope>
    <source>
        <strain evidence="1 2">SouthAfrica50</strain>
    </source>
</reference>
<name>T2SE71_HELPX</name>
<dbReference type="PATRIC" id="fig|1352357.3.peg.186"/>
<gene>
    <name evidence="1" type="ORF">HPSA50_0187</name>
</gene>
<sequence length="148" mass="16658">MLSFDSDLRFIFSQWALQEGWDNPNVMTICKLAPSHSNITKLQQIGRGLRLAVNQRGERITKEHADFDCVNELVVIVPQVEGDFVGAIQQEISEHSLIKQAFSGGELEEKGVIKKGFTGFYLTNWRVWGLGKSQMMGILNSPSIKTNF</sequence>
<dbReference type="AlphaFoldDB" id="T2SE71"/>
<evidence type="ECO:0008006" key="3">
    <source>
        <dbReference type="Google" id="ProtNLM"/>
    </source>
</evidence>
<evidence type="ECO:0000313" key="1">
    <source>
        <dbReference type="EMBL" id="EQD89794.1"/>
    </source>
</evidence>
<proteinExistence type="predicted"/>